<dbReference type="InterPro" id="IPR036390">
    <property type="entry name" value="WH_DNA-bd_sf"/>
</dbReference>
<feature type="region of interest" description="Disordered" evidence="6">
    <location>
        <begin position="1651"/>
        <end position="1687"/>
    </location>
</feature>
<evidence type="ECO:0000256" key="3">
    <source>
        <dbReference type="ARBA" id="ARBA00023125"/>
    </source>
</evidence>
<evidence type="ECO:0000256" key="5">
    <source>
        <dbReference type="ARBA" id="ARBA00023242"/>
    </source>
</evidence>
<name>A0A6G1JZ75_9PLEO</name>
<dbReference type="GO" id="GO:0005634">
    <property type="term" value="C:nucleus"/>
    <property type="evidence" value="ECO:0007669"/>
    <property type="project" value="UniProtKB-SubCell"/>
</dbReference>
<feature type="region of interest" description="Disordered" evidence="6">
    <location>
        <begin position="1162"/>
        <end position="1191"/>
    </location>
</feature>
<feature type="compositionally biased region" description="Basic residues" evidence="6">
    <location>
        <begin position="1733"/>
        <end position="1747"/>
    </location>
</feature>
<feature type="compositionally biased region" description="Low complexity" evidence="6">
    <location>
        <begin position="2391"/>
        <end position="2400"/>
    </location>
</feature>
<gene>
    <name evidence="9" type="ORF">K504DRAFT_493758</name>
</gene>
<dbReference type="EMBL" id="MU005777">
    <property type="protein sequence ID" value="KAF2705916.1"/>
    <property type="molecule type" value="Genomic_DNA"/>
</dbReference>
<feature type="compositionally biased region" description="Basic residues" evidence="6">
    <location>
        <begin position="1777"/>
        <end position="1787"/>
    </location>
</feature>
<feature type="compositionally biased region" description="Polar residues" evidence="6">
    <location>
        <begin position="838"/>
        <end position="862"/>
    </location>
</feature>
<dbReference type="InterPro" id="IPR046488">
    <property type="entry name" value="Sfc3/Tfc3_C"/>
</dbReference>
<evidence type="ECO:0000259" key="8">
    <source>
        <dbReference type="Pfam" id="PF20222"/>
    </source>
</evidence>
<feature type="compositionally biased region" description="Polar residues" evidence="6">
    <location>
        <begin position="1651"/>
        <end position="1660"/>
    </location>
</feature>
<feature type="region of interest" description="Disordered" evidence="6">
    <location>
        <begin position="1465"/>
        <end position="1533"/>
    </location>
</feature>
<evidence type="ECO:0000313" key="10">
    <source>
        <dbReference type="Proteomes" id="UP000799428"/>
    </source>
</evidence>
<feature type="region of interest" description="Disordered" evidence="6">
    <location>
        <begin position="771"/>
        <end position="812"/>
    </location>
</feature>
<dbReference type="Proteomes" id="UP000799428">
    <property type="component" value="Unassembled WGS sequence"/>
</dbReference>
<feature type="region of interest" description="Disordered" evidence="6">
    <location>
        <begin position="1405"/>
        <end position="1435"/>
    </location>
</feature>
<dbReference type="InterPro" id="IPR036388">
    <property type="entry name" value="WH-like_DNA-bd_sf"/>
</dbReference>
<keyword evidence="4" id="KW-0804">Transcription</keyword>
<evidence type="ECO:0000256" key="2">
    <source>
        <dbReference type="ARBA" id="ARBA00022553"/>
    </source>
</evidence>
<feature type="domain" description="B-block binding subunit of TFIIIC" evidence="7">
    <location>
        <begin position="258"/>
        <end position="326"/>
    </location>
</feature>
<keyword evidence="5" id="KW-0539">Nucleus</keyword>
<keyword evidence="2" id="KW-0597">Phosphoprotein</keyword>
<dbReference type="PANTHER" id="PTHR15180">
    <property type="entry name" value="GENERAL TRANSCRIPTION FACTOR 3C POLYPEPTIDE 1"/>
    <property type="match status" value="1"/>
</dbReference>
<feature type="compositionally biased region" description="Acidic residues" evidence="6">
    <location>
        <begin position="1516"/>
        <end position="1527"/>
    </location>
</feature>
<evidence type="ECO:0008006" key="11">
    <source>
        <dbReference type="Google" id="ProtNLM"/>
    </source>
</evidence>
<dbReference type="GO" id="GO:0006384">
    <property type="term" value="P:transcription initiation at RNA polymerase III promoter"/>
    <property type="evidence" value="ECO:0007669"/>
    <property type="project" value="InterPro"/>
</dbReference>
<dbReference type="Gene3D" id="1.10.10.10">
    <property type="entry name" value="Winged helix-like DNA-binding domain superfamily/Winged helix DNA-binding domain"/>
    <property type="match status" value="1"/>
</dbReference>
<evidence type="ECO:0000313" key="9">
    <source>
        <dbReference type="EMBL" id="KAF2705916.1"/>
    </source>
</evidence>
<feature type="compositionally biased region" description="Low complexity" evidence="6">
    <location>
        <begin position="95"/>
        <end position="104"/>
    </location>
</feature>
<evidence type="ECO:0000259" key="7">
    <source>
        <dbReference type="Pfam" id="PF04182"/>
    </source>
</evidence>
<keyword evidence="3" id="KW-0238">DNA-binding</keyword>
<protein>
    <recommendedName>
        <fullName evidence="11">B-block binding subunit of TFIIIC domain-containing protein</fullName>
    </recommendedName>
</protein>
<dbReference type="Pfam" id="PF20222">
    <property type="entry name" value="DUF6581"/>
    <property type="match status" value="1"/>
</dbReference>
<evidence type="ECO:0000256" key="1">
    <source>
        <dbReference type="ARBA" id="ARBA00004123"/>
    </source>
</evidence>
<feature type="domain" description="Transcription factor tau subunit sfc3/Tfc3 C-terminal" evidence="8">
    <location>
        <begin position="1808"/>
        <end position="2236"/>
    </location>
</feature>
<dbReference type="GO" id="GO:0042791">
    <property type="term" value="P:5S class rRNA transcription by RNA polymerase III"/>
    <property type="evidence" value="ECO:0007669"/>
    <property type="project" value="TreeGrafter"/>
</dbReference>
<dbReference type="SUPFAM" id="SSF46785">
    <property type="entry name" value="Winged helix' DNA-binding domain"/>
    <property type="match status" value="1"/>
</dbReference>
<feature type="region of interest" description="Disordered" evidence="6">
    <location>
        <begin position="908"/>
        <end position="994"/>
    </location>
</feature>
<feature type="compositionally biased region" description="Polar residues" evidence="6">
    <location>
        <begin position="1493"/>
        <end position="1511"/>
    </location>
</feature>
<dbReference type="PANTHER" id="PTHR15180:SF1">
    <property type="entry name" value="GENERAL TRANSCRIPTION FACTOR 3C POLYPEPTIDE 1"/>
    <property type="match status" value="1"/>
</dbReference>
<feature type="region of interest" description="Disordered" evidence="6">
    <location>
        <begin position="2370"/>
        <end position="2425"/>
    </location>
</feature>
<feature type="compositionally biased region" description="Basic and acidic residues" evidence="6">
    <location>
        <begin position="1405"/>
        <end position="1419"/>
    </location>
</feature>
<feature type="compositionally biased region" description="Basic residues" evidence="6">
    <location>
        <begin position="1420"/>
        <end position="1430"/>
    </location>
</feature>
<feature type="compositionally biased region" description="Polar residues" evidence="6">
    <location>
        <begin position="1105"/>
        <end position="1122"/>
    </location>
</feature>
<feature type="compositionally biased region" description="Polar residues" evidence="6">
    <location>
        <begin position="924"/>
        <end position="943"/>
    </location>
</feature>
<comment type="subcellular location">
    <subcellularLocation>
        <location evidence="1">Nucleus</location>
    </subcellularLocation>
</comment>
<sequence length="2425" mass="270554">MATGFDDLIDFLLAEIALCGVHGAGSQDFLRFIQNFYAKKKVNANLSRNFLERVWEWLNNHKDVRIYYDNDARKLSLSEFEALELQETGAGGIGNEPENPNNSPDPHRTGQDAAPLAQTSFRLSLRQRLLDEGHAITGTSIPRSIDAPPVNQPFDDHIRVETNPASDQVATQDATPKNVAIKPTNVFPVGVQLPQNFHNVKPNARKRGRRKIPKGMKLVEPLFNDPSTSTTAPRLYASQNRTWHAIAGHSIDLQRLPSMEFVLLSIIAAHGVGGITQPELVKLSGQDKRSVPKRTDKLAAKGYIEKQPMQTYKVRTSLCIHKRFVDEGHFFNKTGAVEDVFQKDTFIVSGFVDLLYNFFKEAPNELVAMRDLRRKLKVKEELWTPRAVRNAISRLDETGFVKRVRAKKKGSKAVFLLCIKYMRPPTSEDHKNLKYRRKVMAPENPETPGDGLLESDEEGDALVRDLELEVDSDDVPRFPPQWTPDRMLANFVFEATNLCGVDGMDSAELRDRTLGKFWKRPMEAYIGRLTDNWEQSQPAHLRHLALVRDVTQTFKQNFLHYLYRTHGNYQLAVDTQRANWEAIGKKPPPGTTGYRPDGTEKEDVMVLDPWGFLNVEEGDFLRGVGSSTLAECRAAIDHGKRQAPHWDNILAQELGYRKYKKSGPKYTAALDVRPWQPARVPLLNQAQRMALGKSVRGRLGKEIEEQIRDHRSKTNNPTALPDVITAKHAKHTKPANPRYTPILTKAERMAEGLKEKGRVPKAIQERYRQNHSMAAAVVQPKKPKNPRPKKDPKAPPLLSVEQRLARGIPTSGRLKQSVIDEILREREMAAGLQASDAPANTEQNPSFTAANLPSDDASQGENESMPAFGSTSEVVGPLQRDFVNFLSEPTVLKSSTFIPTERAVSQLAATSATSPMDMEPESGLPSTSGAASPALTTGLNPSVSEHPLQMPTKRKASSGHDPQPATKKVHANSVLPTGANARGRKSQSGLRDADPVTLSNEARCTAVLDSCYQVQNIDRQPTQRSEPGLYITKATRRIPRGRPKKALLAVFRSMRLKDMEWFQAVPIDTGSSPASTLPKASAPPRKNQVILDLRSLETETPAHNYRTSGSQISVEASSQGTTDAAAGSNLIPATQEPQYSMPTDKSSSPPVVWNAINAKGSHQPYQSPYPPAQIVQPPVPTTMETSTETGSDSMAISITSVSTPRTTPAAVEEMPDSALSSDLTAECAPAKKDQPIGVRGLVIGIGRGSLWHLRTEIVKDIIQRCNGVYPGNGEIAAPFYTLWQQRASKNMFQPDRSTLTNTLKSMLANPSKYNLKEITFLLPSITGTSLIKRCIIAFLSIESLGPEVKDLQQKMIKCYPKKFFPEEIRDLVPEELTRKPRLPDIDHTLEVDGLKSIRAKKFDQRVLDSAENRQKEKQKRERKTTQRKSKNVQVEEKLLKRAESGMGSHIKIPRLASLNDKVTGYRSGNTQIRAGSKKYARAISPARSDSSEDTPLSTLHPLQSRIGQSLANGEGRDDEDSSLDEELSANQIPGTVSPLNVRFRSVGRKHSYCTQERLSHRSHAGASPPIGGRLPGALPVYRSARSSVSQSITSHTHYHCTPIRSSDTTFLPSNGTFSTEFRIDDHTRRIFQLRPAEDAFNSIVVSGTRIQTQNTGSQPATKGRKRVRIADGPATSARKKRRIGDHVLDEDEHGKDLTCERVLDATFMDLGDNDEHLVASSGEENNDNETHQRQKSHPRQKPPKRQGKYIEEPTLIQRLTGLTGNPNDPIYVPPVKKQGREKGKKWSLRTPARETTCKKSVQVQDPIDDVKKLYFTLVVAMSMSGEDGIVDWDIVTKVYTSDKTFDLPKTKKMWSWMQSNMAPFVEKLTSTFQSSYLAAYEKAQVASIKDMETHDWAGLVQWAMRNVKYPAHDLPADRESLFQYDIVESNYEPFVRADWYKKDLSNVVRTQRLLNIAYASPLHHHPEPKSSASDNVIRARSWIRANMATPQDCYDGNMAHKKLSTVGIDALERGILDLVDDGVLRMRKLKRLLPGRNYDFVASLAPQYRRVFEVEDFIDAAAFKKSLDEVFASDEAEKRAFSVSRTAPNGAVMALMSLVNEGRVRLVPKLPPVNNKFNTPLPRLSVWGFSEGDYVHRSVDRDRLFWDIDVVPSSTYQFGNPLDPSLHLSPTRTFKSPETWLYRVEPPLPGKHNDQALLPIWSSIDGQKVTWPWWNRILNMVVQSMMFQPGVSVPEVYHNLPIGTVELFEVELAVLWLLGANAICKTTSNTFEVLPGFWAAFGDRLIGNENDEFGARVRRKKAADLPWRQQFNNRFANLNGDESEQVCATSVEPDERTSKIQGNRGETTATRRILQNPKQQYRAVKELVGAPTTDGSKPASAPGPAHPVQIAPDVDSAMVDADVDADEDGDADVDAEGEPDDEMLI</sequence>
<dbReference type="GO" id="GO:0003677">
    <property type="term" value="F:DNA binding"/>
    <property type="evidence" value="ECO:0007669"/>
    <property type="project" value="UniProtKB-KW"/>
</dbReference>
<reference evidence="9" key="1">
    <citation type="journal article" date="2020" name="Stud. Mycol.">
        <title>101 Dothideomycetes genomes: a test case for predicting lifestyles and emergence of pathogens.</title>
        <authorList>
            <person name="Haridas S."/>
            <person name="Albert R."/>
            <person name="Binder M."/>
            <person name="Bloem J."/>
            <person name="Labutti K."/>
            <person name="Salamov A."/>
            <person name="Andreopoulos B."/>
            <person name="Baker S."/>
            <person name="Barry K."/>
            <person name="Bills G."/>
            <person name="Bluhm B."/>
            <person name="Cannon C."/>
            <person name="Castanera R."/>
            <person name="Culley D."/>
            <person name="Daum C."/>
            <person name="Ezra D."/>
            <person name="Gonzalez J."/>
            <person name="Henrissat B."/>
            <person name="Kuo A."/>
            <person name="Liang C."/>
            <person name="Lipzen A."/>
            <person name="Lutzoni F."/>
            <person name="Magnuson J."/>
            <person name="Mondo S."/>
            <person name="Nolan M."/>
            <person name="Ohm R."/>
            <person name="Pangilinan J."/>
            <person name="Park H.-J."/>
            <person name="Ramirez L."/>
            <person name="Alfaro M."/>
            <person name="Sun H."/>
            <person name="Tritt A."/>
            <person name="Yoshinaga Y."/>
            <person name="Zwiers L.-H."/>
            <person name="Turgeon B."/>
            <person name="Goodwin S."/>
            <person name="Spatafora J."/>
            <person name="Crous P."/>
            <person name="Grigoriev I."/>
        </authorList>
    </citation>
    <scope>NUCLEOTIDE SEQUENCE</scope>
    <source>
        <strain evidence="9">CBS 279.74</strain>
    </source>
</reference>
<dbReference type="Pfam" id="PF04182">
    <property type="entry name" value="B-block_TFIIIC"/>
    <property type="match status" value="1"/>
</dbReference>
<keyword evidence="10" id="KW-1185">Reference proteome</keyword>
<feature type="compositionally biased region" description="Acidic residues" evidence="6">
    <location>
        <begin position="2401"/>
        <end position="2425"/>
    </location>
</feature>
<feature type="region of interest" description="Disordered" evidence="6">
    <location>
        <begin position="1717"/>
        <end position="1789"/>
    </location>
</feature>
<proteinExistence type="predicted"/>
<dbReference type="InterPro" id="IPR007309">
    <property type="entry name" value="TFIIIC_Bblock-bd"/>
</dbReference>
<accession>A0A6G1JZ75</accession>
<feature type="region of interest" description="Disordered" evidence="6">
    <location>
        <begin position="832"/>
        <end position="872"/>
    </location>
</feature>
<dbReference type="OrthoDB" id="5403573at2759"/>
<feature type="region of interest" description="Disordered" evidence="6">
    <location>
        <begin position="1103"/>
        <end position="1125"/>
    </location>
</feature>
<evidence type="ECO:0000256" key="6">
    <source>
        <dbReference type="SAM" id="MobiDB-lite"/>
    </source>
</evidence>
<feature type="region of interest" description="Disordered" evidence="6">
    <location>
        <begin position="89"/>
        <end position="112"/>
    </location>
</feature>
<dbReference type="GO" id="GO:0000127">
    <property type="term" value="C:transcription factor TFIIIC complex"/>
    <property type="evidence" value="ECO:0007669"/>
    <property type="project" value="InterPro"/>
</dbReference>
<feature type="compositionally biased region" description="Polar residues" evidence="6">
    <location>
        <begin position="1182"/>
        <end position="1191"/>
    </location>
</feature>
<evidence type="ECO:0000256" key="4">
    <source>
        <dbReference type="ARBA" id="ARBA00023163"/>
    </source>
</evidence>
<dbReference type="InterPro" id="IPR044210">
    <property type="entry name" value="Tfc3-like"/>
</dbReference>
<organism evidence="9 10">
    <name type="scientific">Pleomassaria siparia CBS 279.74</name>
    <dbReference type="NCBI Taxonomy" id="1314801"/>
    <lineage>
        <taxon>Eukaryota</taxon>
        <taxon>Fungi</taxon>
        <taxon>Dikarya</taxon>
        <taxon>Ascomycota</taxon>
        <taxon>Pezizomycotina</taxon>
        <taxon>Dothideomycetes</taxon>
        <taxon>Pleosporomycetidae</taxon>
        <taxon>Pleosporales</taxon>
        <taxon>Pleomassariaceae</taxon>
        <taxon>Pleomassaria</taxon>
    </lineage>
</organism>